<protein>
    <submittedName>
        <fullName evidence="5">Helix-turn-helix transcriptional regulator</fullName>
    </submittedName>
</protein>
<dbReference type="Gene3D" id="1.10.260.40">
    <property type="entry name" value="lambda repressor-like DNA-binding domains"/>
    <property type="match status" value="1"/>
</dbReference>
<comment type="caution">
    <text evidence="5">The sequence shown here is derived from an EMBL/GenBank/DDBJ whole genome shotgun (WGS) entry which is preliminary data.</text>
</comment>
<dbReference type="Proteomes" id="UP000317770">
    <property type="component" value="Unassembled WGS sequence"/>
</dbReference>
<evidence type="ECO:0000259" key="4">
    <source>
        <dbReference type="PROSITE" id="PS50943"/>
    </source>
</evidence>
<dbReference type="SMART" id="SM00530">
    <property type="entry name" value="HTH_XRE"/>
    <property type="match status" value="1"/>
</dbReference>
<proteinExistence type="predicted"/>
<dbReference type="GO" id="GO:0003677">
    <property type="term" value="F:DNA binding"/>
    <property type="evidence" value="ECO:0007669"/>
    <property type="project" value="UniProtKB-KW"/>
</dbReference>
<evidence type="ECO:0000313" key="6">
    <source>
        <dbReference type="Proteomes" id="UP000317770"/>
    </source>
</evidence>
<feature type="domain" description="HTH cro/C1-type" evidence="4">
    <location>
        <begin position="9"/>
        <end position="64"/>
    </location>
</feature>
<dbReference type="CDD" id="cd00093">
    <property type="entry name" value="HTH_XRE"/>
    <property type="match status" value="1"/>
</dbReference>
<dbReference type="PROSITE" id="PS50943">
    <property type="entry name" value="HTH_CROC1"/>
    <property type="match status" value="1"/>
</dbReference>
<gene>
    <name evidence="5" type="ORF">FQP34_22350</name>
</gene>
<dbReference type="Pfam" id="PF12844">
    <property type="entry name" value="HTH_19"/>
    <property type="match status" value="1"/>
</dbReference>
<keyword evidence="1" id="KW-0805">Transcription regulation</keyword>
<keyword evidence="3" id="KW-0804">Transcription</keyword>
<evidence type="ECO:0000256" key="2">
    <source>
        <dbReference type="ARBA" id="ARBA00023125"/>
    </source>
</evidence>
<organism evidence="5 6">
    <name type="scientific">Peribacillus simplex</name>
    <dbReference type="NCBI Taxonomy" id="1478"/>
    <lineage>
        <taxon>Bacteria</taxon>
        <taxon>Bacillati</taxon>
        <taxon>Bacillota</taxon>
        <taxon>Bacilli</taxon>
        <taxon>Bacillales</taxon>
        <taxon>Bacillaceae</taxon>
        <taxon>Peribacillus</taxon>
    </lineage>
</organism>
<dbReference type="InterPro" id="IPR010982">
    <property type="entry name" value="Lambda_DNA-bd_dom_sf"/>
</dbReference>
<dbReference type="GO" id="GO:0003700">
    <property type="term" value="F:DNA-binding transcription factor activity"/>
    <property type="evidence" value="ECO:0007669"/>
    <property type="project" value="TreeGrafter"/>
</dbReference>
<dbReference type="GO" id="GO:0005829">
    <property type="term" value="C:cytosol"/>
    <property type="evidence" value="ECO:0007669"/>
    <property type="project" value="TreeGrafter"/>
</dbReference>
<keyword evidence="2" id="KW-0238">DNA-binding</keyword>
<dbReference type="EMBL" id="VNKI01000012">
    <property type="protein sequence ID" value="TVX77167.1"/>
    <property type="molecule type" value="Genomic_DNA"/>
</dbReference>
<dbReference type="InterPro" id="IPR001387">
    <property type="entry name" value="Cro/C1-type_HTH"/>
</dbReference>
<dbReference type="PANTHER" id="PTHR46797:SF23">
    <property type="entry name" value="HTH-TYPE TRANSCRIPTIONAL REGULATOR SUTR"/>
    <property type="match status" value="1"/>
</dbReference>
<name>A0A8B5XQQ6_9BACI</name>
<sequence length="112" mass="12989">MLKNLGEKIRELRVQKGFGLNEFAKILDISPSYLSQLETGKTENINFTLLQRLQEELALLPLNLETNDETTSRLNRAVQQVKTLQKADEEAAEFLLHNLESSIEWFMNKKLR</sequence>
<reference evidence="5 6" key="1">
    <citation type="submission" date="2019-07" db="EMBL/GenBank/DDBJ databases">
        <title>Genome assembly of Bacillus simplex strain GGC-P6A.</title>
        <authorList>
            <person name="Jennings M.E."/>
            <person name="Barton H.A."/>
        </authorList>
    </citation>
    <scope>NUCLEOTIDE SEQUENCE [LARGE SCALE GENOMIC DNA]</scope>
    <source>
        <strain evidence="5 6">GGC-P6A</strain>
    </source>
</reference>
<dbReference type="RefSeq" id="WP_144480434.1">
    <property type="nucleotide sequence ID" value="NZ_VNKI01000012.1"/>
</dbReference>
<dbReference type="PANTHER" id="PTHR46797">
    <property type="entry name" value="HTH-TYPE TRANSCRIPTIONAL REGULATOR"/>
    <property type="match status" value="1"/>
</dbReference>
<evidence type="ECO:0000256" key="1">
    <source>
        <dbReference type="ARBA" id="ARBA00023015"/>
    </source>
</evidence>
<dbReference type="InterPro" id="IPR050807">
    <property type="entry name" value="TransReg_Diox_bact_type"/>
</dbReference>
<dbReference type="AlphaFoldDB" id="A0A8B5XQQ6"/>
<evidence type="ECO:0000256" key="3">
    <source>
        <dbReference type="ARBA" id="ARBA00023163"/>
    </source>
</evidence>
<dbReference type="SUPFAM" id="SSF47413">
    <property type="entry name" value="lambda repressor-like DNA-binding domains"/>
    <property type="match status" value="1"/>
</dbReference>
<accession>A0A8B5XQQ6</accession>
<evidence type="ECO:0000313" key="5">
    <source>
        <dbReference type="EMBL" id="TVX77167.1"/>
    </source>
</evidence>